<dbReference type="OrthoDB" id="540439at2759"/>
<protein>
    <submittedName>
        <fullName evidence="2">Uncharacterized protein</fullName>
    </submittedName>
</protein>
<dbReference type="Proteomes" id="UP000747110">
    <property type="component" value="Unassembled WGS sequence"/>
</dbReference>
<sequence length="505" mass="53241">MSFATSRAVELLGRNVEKIPVHKHLSSPHNCASPTLAAADAGSYDDSHQKDVSPHVHTVSGSVETAEIEHQLADFVSVIAVAEPEFLGAPARALVTGRPLCPSLALDLDVCPSFSEQRPHGTKPLFLERHNTLQCVHEHQLIDGALVTPCNDTSRPNDPAGGAPYLPSWEIARSELWMMVEAALAKTAVLAPPGTTTTTAQGLAMGLDSLSSVRPASTATSTPFACRLIQASVTQQAPGLNGLFRSISRECPATPRGMGPLPTQLTPSFTMASLTALPGGKFSRDGAASELPSLEPEWESFAEVPAVLEGTTGGAEGSEDEDLFRHHHQQKHDVAFAAGIAAATSTATAVSHAAASAMTELAGMLSQMSMSGSTMLKHLGANLLHVGGSLAVSQLQNMIMDTSTMKAAEAVLGSEAPEAVREQLRQRLRYTLAGASVMWFLLNLHSTTDVLMHLDFEHDFVTSTKVVLNLATSGPSLVKSCHDLLQVGFAVTLGVGKRAMGADEM</sequence>
<name>A0A8J4FX57_9CHLO</name>
<feature type="region of interest" description="Disordered" evidence="1">
    <location>
        <begin position="24"/>
        <end position="54"/>
    </location>
</feature>
<evidence type="ECO:0000313" key="3">
    <source>
        <dbReference type="Proteomes" id="UP000747110"/>
    </source>
</evidence>
<evidence type="ECO:0000256" key="1">
    <source>
        <dbReference type="SAM" id="MobiDB-lite"/>
    </source>
</evidence>
<accession>A0A8J4FX57</accession>
<keyword evidence="3" id="KW-1185">Reference proteome</keyword>
<gene>
    <name evidence="2" type="ORF">Vretifemale_17445</name>
</gene>
<feature type="compositionally biased region" description="Basic and acidic residues" evidence="1">
    <location>
        <begin position="45"/>
        <end position="54"/>
    </location>
</feature>
<evidence type="ECO:0000313" key="2">
    <source>
        <dbReference type="EMBL" id="GIL89648.1"/>
    </source>
</evidence>
<organism evidence="2 3">
    <name type="scientific">Volvox reticuliferus</name>
    <dbReference type="NCBI Taxonomy" id="1737510"/>
    <lineage>
        <taxon>Eukaryota</taxon>
        <taxon>Viridiplantae</taxon>
        <taxon>Chlorophyta</taxon>
        <taxon>core chlorophytes</taxon>
        <taxon>Chlorophyceae</taxon>
        <taxon>CS clade</taxon>
        <taxon>Chlamydomonadales</taxon>
        <taxon>Volvocaceae</taxon>
        <taxon>Volvox</taxon>
    </lineage>
</organism>
<dbReference type="EMBL" id="BNCP01000051">
    <property type="protein sequence ID" value="GIL89648.1"/>
    <property type="molecule type" value="Genomic_DNA"/>
</dbReference>
<dbReference type="AlphaFoldDB" id="A0A8J4FX57"/>
<proteinExistence type="predicted"/>
<reference evidence="2" key="1">
    <citation type="journal article" date="2021" name="Proc. Natl. Acad. Sci. U.S.A.">
        <title>Three genomes in the algal genus Volvox reveal the fate of a haploid sex-determining region after a transition to homothallism.</title>
        <authorList>
            <person name="Yamamoto K."/>
            <person name="Hamaji T."/>
            <person name="Kawai-Toyooka H."/>
            <person name="Matsuzaki R."/>
            <person name="Takahashi F."/>
            <person name="Nishimura Y."/>
            <person name="Kawachi M."/>
            <person name="Noguchi H."/>
            <person name="Minakuchi Y."/>
            <person name="Umen J.G."/>
            <person name="Toyoda A."/>
            <person name="Nozaki H."/>
        </authorList>
    </citation>
    <scope>NUCLEOTIDE SEQUENCE</scope>
    <source>
        <strain evidence="2">NIES-3786</strain>
    </source>
</reference>
<comment type="caution">
    <text evidence="2">The sequence shown here is derived from an EMBL/GenBank/DDBJ whole genome shotgun (WGS) entry which is preliminary data.</text>
</comment>